<dbReference type="EC" id="1.1.1.374" evidence="3"/>
<dbReference type="PANTHER" id="PTHR43377">
    <property type="entry name" value="BILIVERDIN REDUCTASE A"/>
    <property type="match status" value="1"/>
</dbReference>
<evidence type="ECO:0000259" key="1">
    <source>
        <dbReference type="Pfam" id="PF01408"/>
    </source>
</evidence>
<reference evidence="3 4" key="1">
    <citation type="submission" date="2024-02" db="EMBL/GenBank/DDBJ databases">
        <title>Adaptive strategies in a cosmopolitan and abundant soil bacterium.</title>
        <authorList>
            <person name="Carini P."/>
        </authorList>
    </citation>
    <scope>NUCLEOTIDE SEQUENCE [LARGE SCALE GENOMIC DNA]</scope>
    <source>
        <strain evidence="3 4">AZCC 1608</strain>
    </source>
</reference>
<dbReference type="PANTHER" id="PTHR43377:SF1">
    <property type="entry name" value="BILIVERDIN REDUCTASE A"/>
    <property type="match status" value="1"/>
</dbReference>
<dbReference type="InterPro" id="IPR055170">
    <property type="entry name" value="GFO_IDH_MocA-like_dom"/>
</dbReference>
<evidence type="ECO:0000313" key="4">
    <source>
        <dbReference type="Proteomes" id="UP001364224"/>
    </source>
</evidence>
<comment type="caution">
    <text evidence="3">The sequence shown here is derived from an EMBL/GenBank/DDBJ whole genome shotgun (WGS) entry which is preliminary data.</text>
</comment>
<dbReference type="Pfam" id="PF01408">
    <property type="entry name" value="GFO_IDH_MocA"/>
    <property type="match status" value="1"/>
</dbReference>
<keyword evidence="4" id="KW-1185">Reference proteome</keyword>
<accession>A0ABU8B7R1</accession>
<dbReference type="Gene3D" id="3.30.360.10">
    <property type="entry name" value="Dihydrodipicolinate Reductase, domain 2"/>
    <property type="match status" value="1"/>
</dbReference>
<dbReference type="Gene3D" id="3.40.50.720">
    <property type="entry name" value="NAD(P)-binding Rossmann-like Domain"/>
    <property type="match status" value="1"/>
</dbReference>
<dbReference type="Proteomes" id="UP001364224">
    <property type="component" value="Unassembled WGS sequence"/>
</dbReference>
<dbReference type="InterPro" id="IPR051450">
    <property type="entry name" value="Gfo/Idh/MocA_Oxidoreductases"/>
</dbReference>
<gene>
    <name evidence="3" type="ORF">V1286_001665</name>
</gene>
<organism evidence="3 4">
    <name type="scientific">Bradyrhizobium algeriense</name>
    <dbReference type="NCBI Taxonomy" id="634784"/>
    <lineage>
        <taxon>Bacteria</taxon>
        <taxon>Pseudomonadati</taxon>
        <taxon>Pseudomonadota</taxon>
        <taxon>Alphaproteobacteria</taxon>
        <taxon>Hyphomicrobiales</taxon>
        <taxon>Nitrobacteraceae</taxon>
        <taxon>Bradyrhizobium</taxon>
    </lineage>
</organism>
<dbReference type="SUPFAM" id="SSF55347">
    <property type="entry name" value="Glyceraldehyde-3-phosphate dehydrogenase-like, C-terminal domain"/>
    <property type="match status" value="1"/>
</dbReference>
<keyword evidence="3" id="KW-0560">Oxidoreductase</keyword>
<dbReference type="EMBL" id="JAZHRV010000001">
    <property type="protein sequence ID" value="MEH2554136.1"/>
    <property type="molecule type" value="Genomic_DNA"/>
</dbReference>
<sequence>MTAVLENRRGHYRRRNLLKVCLGVDKIMSSKGSASDAKTDAKRGLRVGVVGAGVMGSNHARVLAGLPDVTLVGIVDPLPEHRARAIALVGCRAFADLEELFDEGVDAITIAAPTHLHHEIALACITRNIHILVEKPVASTVEEGQDIVNAARSAGVTLMVGHVERFNPAVAAIKQAIAGEDILSIGITRVGPFPPRMSNVGVVIDLAVHDIDLIRWFTESDIVEVQPQLSSAVAEREDIALLQFRTASGVLAHINTNWLTPFKARSVTVATRGKYVMGDLLTRQVTECFGFKPDGSYSMRHLPVGHDEPLRAELIAFLDAVRTGNLPAVSGDEGVASLEIAIRCLEQPAKPAASAARKGPRRIAG</sequence>
<dbReference type="InterPro" id="IPR036291">
    <property type="entry name" value="NAD(P)-bd_dom_sf"/>
</dbReference>
<dbReference type="Pfam" id="PF22725">
    <property type="entry name" value="GFO_IDH_MocA_C3"/>
    <property type="match status" value="1"/>
</dbReference>
<dbReference type="InterPro" id="IPR000683">
    <property type="entry name" value="Gfo/Idh/MocA-like_OxRdtase_N"/>
</dbReference>
<protein>
    <submittedName>
        <fullName evidence="3">UDP-N-acetylglucosamine 3-dehydrogenase</fullName>
        <ecNumber evidence="3">1.1.1.374</ecNumber>
    </submittedName>
</protein>
<dbReference type="GO" id="GO:0016491">
    <property type="term" value="F:oxidoreductase activity"/>
    <property type="evidence" value="ECO:0007669"/>
    <property type="project" value="UniProtKB-KW"/>
</dbReference>
<proteinExistence type="predicted"/>
<feature type="domain" description="GFO/IDH/MocA-like oxidoreductase" evidence="2">
    <location>
        <begin position="200"/>
        <end position="269"/>
    </location>
</feature>
<evidence type="ECO:0000313" key="3">
    <source>
        <dbReference type="EMBL" id="MEH2554136.1"/>
    </source>
</evidence>
<name>A0ABU8B7R1_9BRAD</name>
<feature type="domain" description="Gfo/Idh/MocA-like oxidoreductase N-terminal" evidence="1">
    <location>
        <begin position="45"/>
        <end position="162"/>
    </location>
</feature>
<dbReference type="SUPFAM" id="SSF51735">
    <property type="entry name" value="NAD(P)-binding Rossmann-fold domains"/>
    <property type="match status" value="1"/>
</dbReference>
<evidence type="ECO:0000259" key="2">
    <source>
        <dbReference type="Pfam" id="PF22725"/>
    </source>
</evidence>